<dbReference type="InterPro" id="IPR050469">
    <property type="entry name" value="Diguanylate_Cyclase"/>
</dbReference>
<dbReference type="Pfam" id="PF00990">
    <property type="entry name" value="GGDEF"/>
    <property type="match status" value="1"/>
</dbReference>
<accession>A0A853CHI0</accession>
<feature type="domain" description="GGDEF" evidence="2">
    <location>
        <begin position="264"/>
        <end position="395"/>
    </location>
</feature>
<dbReference type="EMBL" id="JACBZT010000001">
    <property type="protein sequence ID" value="NYJ05503.1"/>
    <property type="molecule type" value="Genomic_DNA"/>
</dbReference>
<dbReference type="GO" id="GO:1902201">
    <property type="term" value="P:negative regulation of bacterial-type flagellum-dependent cell motility"/>
    <property type="evidence" value="ECO:0007669"/>
    <property type="project" value="TreeGrafter"/>
</dbReference>
<dbReference type="InterPro" id="IPR000160">
    <property type="entry name" value="GGDEF_dom"/>
</dbReference>
<evidence type="ECO:0000313" key="4">
    <source>
        <dbReference type="Proteomes" id="UP000541969"/>
    </source>
</evidence>
<dbReference type="InterPro" id="IPR043128">
    <property type="entry name" value="Rev_trsase/Diguanyl_cyclase"/>
</dbReference>
<sequence>MLDHVIARDAAGSRCDDELPDRATLAELMAAAPELRAELRERARASGLLMCWVALLVVPAWAVIDRLVLPAQAGSSLAVRLLCDIPIALATLLLWRTRLGRERPEWLTCLVFVVVQGQVAWMVTRAEGTPYYLQGCTLAVYASGCVLVARPRWTAALVAFSWLALAVGLLTAAEPMPLSDLVPTVVFLATASLIATVAHVRRDALHRRELLTRIRLEREQERTRTLLSRLEKLSQEDTLTGLANRRRWDAELGGACAEARARGASVGLVLLDVDHFKAVNDRHGHAGGDEALRRIARLLKARVQDGDLVARLGGDELAVLMPRADLSRAVELAESLRTGVLELEPPGFASGELTVSLGVCVASGERAYPLELVSCADAQLYRAKITRNSVGAPATPTPAR</sequence>
<keyword evidence="1" id="KW-1133">Transmembrane helix</keyword>
<gene>
    <name evidence="3" type="ORF">GGQ55_001781</name>
</gene>
<comment type="caution">
    <text evidence="3">The sequence shown here is derived from an EMBL/GenBank/DDBJ whole genome shotgun (WGS) entry which is preliminary data.</text>
</comment>
<dbReference type="Gene3D" id="3.30.70.270">
    <property type="match status" value="1"/>
</dbReference>
<dbReference type="SMART" id="SM00267">
    <property type="entry name" value="GGDEF"/>
    <property type="match status" value="1"/>
</dbReference>
<keyword evidence="1" id="KW-0472">Membrane</keyword>
<dbReference type="AlphaFoldDB" id="A0A853CHI0"/>
<name>A0A853CHI0_9ACTN</name>
<dbReference type="CDD" id="cd01949">
    <property type="entry name" value="GGDEF"/>
    <property type="match status" value="1"/>
</dbReference>
<feature type="transmembrane region" description="Helical" evidence="1">
    <location>
        <begin position="107"/>
        <end position="124"/>
    </location>
</feature>
<evidence type="ECO:0000313" key="3">
    <source>
        <dbReference type="EMBL" id="NYJ05503.1"/>
    </source>
</evidence>
<feature type="transmembrane region" description="Helical" evidence="1">
    <location>
        <begin position="76"/>
        <end position="95"/>
    </location>
</feature>
<dbReference type="Proteomes" id="UP000541969">
    <property type="component" value="Unassembled WGS sequence"/>
</dbReference>
<reference evidence="3 4" key="1">
    <citation type="submission" date="2020-07" db="EMBL/GenBank/DDBJ databases">
        <title>Sequencing the genomes of 1000 actinobacteria strains.</title>
        <authorList>
            <person name="Klenk H.-P."/>
        </authorList>
    </citation>
    <scope>NUCLEOTIDE SEQUENCE [LARGE SCALE GENOMIC DNA]</scope>
    <source>
        <strain evidence="3 4">DSM 104001</strain>
    </source>
</reference>
<evidence type="ECO:0000256" key="1">
    <source>
        <dbReference type="SAM" id="Phobius"/>
    </source>
</evidence>
<keyword evidence="4" id="KW-1185">Reference proteome</keyword>
<dbReference type="PANTHER" id="PTHR45138:SF9">
    <property type="entry name" value="DIGUANYLATE CYCLASE DGCM-RELATED"/>
    <property type="match status" value="1"/>
</dbReference>
<keyword evidence="1" id="KW-0812">Transmembrane</keyword>
<dbReference type="InterPro" id="IPR029787">
    <property type="entry name" value="Nucleotide_cyclase"/>
</dbReference>
<feature type="transmembrane region" description="Helical" evidence="1">
    <location>
        <begin position="156"/>
        <end position="175"/>
    </location>
</feature>
<feature type="transmembrane region" description="Helical" evidence="1">
    <location>
        <begin position="45"/>
        <end position="64"/>
    </location>
</feature>
<dbReference type="RefSeq" id="WP_179716148.1">
    <property type="nucleotide sequence ID" value="NZ_JACBZT010000001.1"/>
</dbReference>
<feature type="transmembrane region" description="Helical" evidence="1">
    <location>
        <begin position="130"/>
        <end position="149"/>
    </location>
</feature>
<evidence type="ECO:0000259" key="2">
    <source>
        <dbReference type="PROSITE" id="PS50887"/>
    </source>
</evidence>
<dbReference type="GO" id="GO:0005886">
    <property type="term" value="C:plasma membrane"/>
    <property type="evidence" value="ECO:0007669"/>
    <property type="project" value="TreeGrafter"/>
</dbReference>
<organism evidence="3 4">
    <name type="scientific">Petropleomorpha daqingensis</name>
    <dbReference type="NCBI Taxonomy" id="2026353"/>
    <lineage>
        <taxon>Bacteria</taxon>
        <taxon>Bacillati</taxon>
        <taxon>Actinomycetota</taxon>
        <taxon>Actinomycetes</taxon>
        <taxon>Geodermatophilales</taxon>
        <taxon>Geodermatophilaceae</taxon>
        <taxon>Petropleomorpha</taxon>
    </lineage>
</organism>
<feature type="transmembrane region" description="Helical" evidence="1">
    <location>
        <begin position="181"/>
        <end position="200"/>
    </location>
</feature>
<dbReference type="NCBIfam" id="TIGR00254">
    <property type="entry name" value="GGDEF"/>
    <property type="match status" value="1"/>
</dbReference>
<dbReference type="GO" id="GO:0052621">
    <property type="term" value="F:diguanylate cyclase activity"/>
    <property type="evidence" value="ECO:0007669"/>
    <property type="project" value="TreeGrafter"/>
</dbReference>
<dbReference type="GO" id="GO:0043709">
    <property type="term" value="P:cell adhesion involved in single-species biofilm formation"/>
    <property type="evidence" value="ECO:0007669"/>
    <property type="project" value="TreeGrafter"/>
</dbReference>
<proteinExistence type="predicted"/>
<dbReference type="SUPFAM" id="SSF55073">
    <property type="entry name" value="Nucleotide cyclase"/>
    <property type="match status" value="1"/>
</dbReference>
<dbReference type="FunFam" id="3.30.70.270:FF:000001">
    <property type="entry name" value="Diguanylate cyclase domain protein"/>
    <property type="match status" value="1"/>
</dbReference>
<dbReference type="PROSITE" id="PS50887">
    <property type="entry name" value="GGDEF"/>
    <property type="match status" value="1"/>
</dbReference>
<protein>
    <submittedName>
        <fullName evidence="3">Diguanylate cyclase (GGDEF)-like protein</fullName>
    </submittedName>
</protein>
<dbReference type="PANTHER" id="PTHR45138">
    <property type="entry name" value="REGULATORY COMPONENTS OF SENSORY TRANSDUCTION SYSTEM"/>
    <property type="match status" value="1"/>
</dbReference>